<feature type="domain" description="Disease resistance N-terminal" evidence="7">
    <location>
        <begin position="5"/>
        <end position="56"/>
    </location>
</feature>
<dbReference type="Proteomes" id="UP000834106">
    <property type="component" value="Chromosome 7"/>
</dbReference>
<dbReference type="PANTHER" id="PTHR19338:SF32">
    <property type="entry name" value="OS06G0287500 PROTEIN"/>
    <property type="match status" value="1"/>
</dbReference>
<evidence type="ECO:0000256" key="1">
    <source>
        <dbReference type="ARBA" id="ARBA00008894"/>
    </source>
</evidence>
<evidence type="ECO:0000256" key="5">
    <source>
        <dbReference type="ARBA" id="ARBA00022821"/>
    </source>
</evidence>
<keyword evidence="2" id="KW-0433">Leucine-rich repeat</keyword>
<keyword evidence="4" id="KW-0547">Nucleotide-binding</keyword>
<name>A0AAD2DVG3_9LAMI</name>
<evidence type="ECO:0000256" key="6">
    <source>
        <dbReference type="ARBA" id="ARBA00022840"/>
    </source>
</evidence>
<dbReference type="EMBL" id="OU503042">
    <property type="protein sequence ID" value="CAI9764680.1"/>
    <property type="molecule type" value="Genomic_DNA"/>
</dbReference>
<gene>
    <name evidence="8" type="ORF">FPE_LOCUS12110</name>
</gene>
<accession>A0AAD2DVG3</accession>
<evidence type="ECO:0000313" key="8">
    <source>
        <dbReference type="EMBL" id="CAI9764680.1"/>
    </source>
</evidence>
<dbReference type="AlphaFoldDB" id="A0AAD2DVG3"/>
<evidence type="ECO:0000313" key="9">
    <source>
        <dbReference type="Proteomes" id="UP000834106"/>
    </source>
</evidence>
<dbReference type="CDD" id="cd14798">
    <property type="entry name" value="RX-CC_like"/>
    <property type="match status" value="1"/>
</dbReference>
<protein>
    <recommendedName>
        <fullName evidence="7">Disease resistance N-terminal domain-containing protein</fullName>
    </recommendedName>
</protein>
<organism evidence="8 9">
    <name type="scientific">Fraxinus pennsylvanica</name>
    <dbReference type="NCBI Taxonomy" id="56036"/>
    <lineage>
        <taxon>Eukaryota</taxon>
        <taxon>Viridiplantae</taxon>
        <taxon>Streptophyta</taxon>
        <taxon>Embryophyta</taxon>
        <taxon>Tracheophyta</taxon>
        <taxon>Spermatophyta</taxon>
        <taxon>Magnoliopsida</taxon>
        <taxon>eudicotyledons</taxon>
        <taxon>Gunneridae</taxon>
        <taxon>Pentapetalae</taxon>
        <taxon>asterids</taxon>
        <taxon>lamiids</taxon>
        <taxon>Lamiales</taxon>
        <taxon>Oleaceae</taxon>
        <taxon>Oleeae</taxon>
        <taxon>Fraxinus</taxon>
    </lineage>
</organism>
<dbReference type="GO" id="GO:0006952">
    <property type="term" value="P:defense response"/>
    <property type="evidence" value="ECO:0007669"/>
    <property type="project" value="UniProtKB-KW"/>
</dbReference>
<sequence length="201" mass="23335">MAESAVTFVLEKLTILLEDKVNLVKNVRREVEYIRDELERMIAFIRVADAAEDDDPIGREVEYIRDELERMIAFIRVADAAEDDDPELKVWVKQVRDVAYDTEDIIDDYMLQFRLKSESFLRKLIFSIRNLRIQYKISFGIQNIKSRIIDIAEGHRRYSYRFNVPGEGLSSRCGTNSGIDPRGDALLLEETELVGIERITA</sequence>
<evidence type="ECO:0000256" key="2">
    <source>
        <dbReference type="ARBA" id="ARBA00022614"/>
    </source>
</evidence>
<keyword evidence="3" id="KW-0677">Repeat</keyword>
<dbReference type="Pfam" id="PF18052">
    <property type="entry name" value="Rx_N"/>
    <property type="match status" value="2"/>
</dbReference>
<keyword evidence="5" id="KW-0611">Plant defense</keyword>
<comment type="similarity">
    <text evidence="1">Belongs to the disease resistance NB-LRR family.</text>
</comment>
<evidence type="ECO:0000256" key="4">
    <source>
        <dbReference type="ARBA" id="ARBA00022741"/>
    </source>
</evidence>
<keyword evidence="6" id="KW-0067">ATP-binding</keyword>
<proteinExistence type="inferred from homology"/>
<evidence type="ECO:0000256" key="3">
    <source>
        <dbReference type="ARBA" id="ARBA00022737"/>
    </source>
</evidence>
<dbReference type="PANTHER" id="PTHR19338">
    <property type="entry name" value="TRANSLOCASE OF INNER MITOCHONDRIAL MEMBRANE 13 HOMOLOG"/>
    <property type="match status" value="1"/>
</dbReference>
<reference evidence="8" key="1">
    <citation type="submission" date="2023-05" db="EMBL/GenBank/DDBJ databases">
        <authorList>
            <person name="Huff M."/>
        </authorList>
    </citation>
    <scope>NUCLEOTIDE SEQUENCE</scope>
</reference>
<evidence type="ECO:0000259" key="7">
    <source>
        <dbReference type="Pfam" id="PF18052"/>
    </source>
</evidence>
<dbReference type="InterPro" id="IPR041118">
    <property type="entry name" value="Rx_N"/>
</dbReference>
<dbReference type="InterPro" id="IPR038005">
    <property type="entry name" value="RX-like_CC"/>
</dbReference>
<dbReference type="Gene3D" id="1.20.5.4130">
    <property type="match status" value="2"/>
</dbReference>
<feature type="domain" description="Disease resistance N-terminal" evidence="7">
    <location>
        <begin position="59"/>
        <end position="117"/>
    </location>
</feature>
<keyword evidence="9" id="KW-1185">Reference proteome</keyword>
<dbReference type="GO" id="GO:0005524">
    <property type="term" value="F:ATP binding"/>
    <property type="evidence" value="ECO:0007669"/>
    <property type="project" value="UniProtKB-KW"/>
</dbReference>